<dbReference type="PANTHER" id="PTHR46523">
    <property type="entry name" value="DCTP PYROPHOSPHATASE 1"/>
    <property type="match status" value="1"/>
</dbReference>
<comment type="caution">
    <text evidence="1">The sequence shown here is derived from an EMBL/GenBank/DDBJ whole genome shotgun (WGS) entry which is preliminary data.</text>
</comment>
<keyword evidence="2" id="KW-1185">Reference proteome</keyword>
<keyword evidence="1" id="KW-0378">Hydrolase</keyword>
<dbReference type="GO" id="GO:0005829">
    <property type="term" value="C:cytosol"/>
    <property type="evidence" value="ECO:0007669"/>
    <property type="project" value="TreeGrafter"/>
</dbReference>
<dbReference type="InterPro" id="IPR025984">
    <property type="entry name" value="DCTPP"/>
</dbReference>
<dbReference type="EMBL" id="NEVM01000001">
    <property type="protein sequence ID" value="OZI37246.1"/>
    <property type="molecule type" value="Genomic_DNA"/>
</dbReference>
<reference evidence="2" key="1">
    <citation type="submission" date="2017-05" db="EMBL/GenBank/DDBJ databases">
        <title>Complete and WGS of Bordetella genogroups.</title>
        <authorList>
            <person name="Spilker T."/>
            <person name="Lipuma J."/>
        </authorList>
    </citation>
    <scope>NUCLEOTIDE SEQUENCE [LARGE SCALE GENOMIC DNA]</scope>
    <source>
        <strain evidence="2">AU16122</strain>
    </source>
</reference>
<dbReference type="Gene3D" id="1.10.287.1080">
    <property type="entry name" value="MazG-like"/>
    <property type="match status" value="1"/>
</dbReference>
<sequence length="128" mass="14211">MHSEDLPFPDPLIDVAPLAKALEQFAVARDWAQFHSPKNLVMALTGEVGELTEIFQWMTEAQSCAAGKDPRTAQAIKDELADVQLYLVRLASVLGVDLNEAVRQKLQKNARKYPVDKAKGSSKKYTDL</sequence>
<dbReference type="GO" id="GO:0042262">
    <property type="term" value="P:DNA protection"/>
    <property type="evidence" value="ECO:0007669"/>
    <property type="project" value="TreeGrafter"/>
</dbReference>
<organism evidence="1 2">
    <name type="scientific">Bordetella genomosp. 10</name>
    <dbReference type="NCBI Taxonomy" id="1416804"/>
    <lineage>
        <taxon>Bacteria</taxon>
        <taxon>Pseudomonadati</taxon>
        <taxon>Pseudomonadota</taxon>
        <taxon>Betaproteobacteria</taxon>
        <taxon>Burkholderiales</taxon>
        <taxon>Alcaligenaceae</taxon>
        <taxon>Bordetella</taxon>
    </lineage>
</organism>
<dbReference type="SUPFAM" id="SSF101386">
    <property type="entry name" value="all-alpha NTP pyrophosphatases"/>
    <property type="match status" value="1"/>
</dbReference>
<dbReference type="Proteomes" id="UP000216020">
    <property type="component" value="Unassembled WGS sequence"/>
</dbReference>
<dbReference type="Pfam" id="PF12643">
    <property type="entry name" value="MazG-like"/>
    <property type="match status" value="1"/>
</dbReference>
<gene>
    <name evidence="1" type="ORF">CAL29_02115</name>
</gene>
<evidence type="ECO:0000313" key="2">
    <source>
        <dbReference type="Proteomes" id="UP000216020"/>
    </source>
</evidence>
<proteinExistence type="predicted"/>
<dbReference type="RefSeq" id="WP_094851352.1">
    <property type="nucleotide sequence ID" value="NZ_NEVM01000001.1"/>
</dbReference>
<dbReference type="GO" id="GO:0047840">
    <property type="term" value="F:dCTP diphosphatase activity"/>
    <property type="evidence" value="ECO:0007669"/>
    <property type="project" value="TreeGrafter"/>
</dbReference>
<dbReference type="OrthoDB" id="9791898at2"/>
<protein>
    <submittedName>
        <fullName evidence="1">Nucleotide pyrophosphohydrolase</fullName>
    </submittedName>
</protein>
<dbReference type="InterPro" id="IPR052555">
    <property type="entry name" value="dCTP_Pyrophosphatase"/>
</dbReference>
<dbReference type="GO" id="GO:0006253">
    <property type="term" value="P:dCTP catabolic process"/>
    <property type="evidence" value="ECO:0007669"/>
    <property type="project" value="TreeGrafter"/>
</dbReference>
<dbReference type="AlphaFoldDB" id="A0A261SIM1"/>
<dbReference type="CDD" id="cd11537">
    <property type="entry name" value="NTP-PPase_RS21-C6_like"/>
    <property type="match status" value="1"/>
</dbReference>
<accession>A0A261SIM1</accession>
<dbReference type="PIRSF" id="PIRSF029826">
    <property type="entry name" value="UCP029826_pph"/>
    <property type="match status" value="1"/>
</dbReference>
<dbReference type="PANTHER" id="PTHR46523:SF1">
    <property type="entry name" value="DCTP PYROPHOSPHATASE 1"/>
    <property type="match status" value="1"/>
</dbReference>
<name>A0A261SIM1_9BORD</name>
<evidence type="ECO:0000313" key="1">
    <source>
        <dbReference type="EMBL" id="OZI37246.1"/>
    </source>
</evidence>